<dbReference type="Pfam" id="PF12833">
    <property type="entry name" value="HTH_18"/>
    <property type="match status" value="1"/>
</dbReference>
<dbReference type="EMBL" id="JACHEF010000001">
    <property type="protein sequence ID" value="MBB6408936.1"/>
    <property type="molecule type" value="Genomic_DNA"/>
</dbReference>
<evidence type="ECO:0000313" key="5">
    <source>
        <dbReference type="EMBL" id="MBB6408936.1"/>
    </source>
</evidence>
<sequence length="309" mass="33243">MKVRIVAILTTDPLASVVALLKPEPSIAKLVNGGGRWRVERTNMASPFYCAMVEGTCLLTIRDRAPLVLEAGDFVLVPEVFDFTMSSINPPPSGAPHLPLETGPGMFRLGEQDAPTEVRCLVGHCSFASPDRELLVSLLPAVIHVRAQGRLIALVQMIQEETQSDRAARDMVLGRLLELLLVEALRSVESTMAEPGLLRGLADPQLALALRQIHADPGASLSVQGLAVAAGMSRSTFFDRFHGEVGSTPMEYVAAWRMAVAKDMLMRGNIAMAELARRVGYGSVSSFSMAFSRHVGTPPGAFAARRQAA</sequence>
<dbReference type="PROSITE" id="PS00041">
    <property type="entry name" value="HTH_ARAC_FAMILY_1"/>
    <property type="match status" value="1"/>
</dbReference>
<keyword evidence="1" id="KW-0805">Transcription regulation</keyword>
<feature type="domain" description="HTH araC/xylS-type" evidence="4">
    <location>
        <begin position="207"/>
        <end position="305"/>
    </location>
</feature>
<protein>
    <submittedName>
        <fullName evidence="5">AraC-like DNA-binding protein</fullName>
    </submittedName>
</protein>
<dbReference type="InterPro" id="IPR009057">
    <property type="entry name" value="Homeodomain-like_sf"/>
</dbReference>
<dbReference type="GO" id="GO:0003700">
    <property type="term" value="F:DNA-binding transcription factor activity"/>
    <property type="evidence" value="ECO:0007669"/>
    <property type="project" value="InterPro"/>
</dbReference>
<accession>A0A841P174</accession>
<dbReference type="PANTHER" id="PTHR43436">
    <property type="entry name" value="ARAC-FAMILY TRANSCRIPTIONAL REGULATOR"/>
    <property type="match status" value="1"/>
</dbReference>
<dbReference type="Pfam" id="PF12852">
    <property type="entry name" value="Cupin_6"/>
    <property type="match status" value="1"/>
</dbReference>
<dbReference type="SMART" id="SM00342">
    <property type="entry name" value="HTH_ARAC"/>
    <property type="match status" value="1"/>
</dbReference>
<keyword evidence="3" id="KW-0804">Transcription</keyword>
<dbReference type="RefSeq" id="WP_343068086.1">
    <property type="nucleotide sequence ID" value="NZ_JACHEF010000001.1"/>
</dbReference>
<gene>
    <name evidence="5" type="ORF">HNQ71_001580</name>
</gene>
<keyword evidence="6" id="KW-1185">Reference proteome</keyword>
<dbReference type="GO" id="GO:0043565">
    <property type="term" value="F:sequence-specific DNA binding"/>
    <property type="evidence" value="ECO:0007669"/>
    <property type="project" value="InterPro"/>
</dbReference>
<reference evidence="5 6" key="1">
    <citation type="submission" date="2020-08" db="EMBL/GenBank/DDBJ databases">
        <title>Genomic Encyclopedia of Type Strains, Phase IV (KMG-IV): sequencing the most valuable type-strain genomes for metagenomic binning, comparative biology and taxonomic classification.</title>
        <authorList>
            <person name="Goeker M."/>
        </authorList>
    </citation>
    <scope>NUCLEOTIDE SEQUENCE [LARGE SCALE GENOMIC DNA]</scope>
    <source>
        <strain evidence="5 6">DSM 100039</strain>
    </source>
</reference>
<dbReference type="PANTHER" id="PTHR43436:SF2">
    <property type="entry name" value="ARAC_XYLS FAMILY TRANSCRIPTIONAL REGULATOR"/>
    <property type="match status" value="1"/>
</dbReference>
<evidence type="ECO:0000256" key="1">
    <source>
        <dbReference type="ARBA" id="ARBA00023015"/>
    </source>
</evidence>
<dbReference type="Gene3D" id="1.10.10.60">
    <property type="entry name" value="Homeodomain-like"/>
    <property type="match status" value="1"/>
</dbReference>
<evidence type="ECO:0000256" key="3">
    <source>
        <dbReference type="ARBA" id="ARBA00023163"/>
    </source>
</evidence>
<evidence type="ECO:0000259" key="4">
    <source>
        <dbReference type="PROSITE" id="PS01124"/>
    </source>
</evidence>
<comment type="caution">
    <text evidence="5">The sequence shown here is derived from an EMBL/GenBank/DDBJ whole genome shotgun (WGS) entry which is preliminary data.</text>
</comment>
<dbReference type="SUPFAM" id="SSF46689">
    <property type="entry name" value="Homeodomain-like"/>
    <property type="match status" value="2"/>
</dbReference>
<organism evidence="5 6">
    <name type="scientific">Mesorhizobium sangaii</name>
    <dbReference type="NCBI Taxonomy" id="505389"/>
    <lineage>
        <taxon>Bacteria</taxon>
        <taxon>Pseudomonadati</taxon>
        <taxon>Pseudomonadota</taxon>
        <taxon>Alphaproteobacteria</taxon>
        <taxon>Hyphomicrobiales</taxon>
        <taxon>Phyllobacteriaceae</taxon>
        <taxon>Mesorhizobium</taxon>
    </lineage>
</organism>
<name>A0A841P174_9HYPH</name>
<evidence type="ECO:0000256" key="2">
    <source>
        <dbReference type="ARBA" id="ARBA00023125"/>
    </source>
</evidence>
<dbReference type="InterPro" id="IPR018060">
    <property type="entry name" value="HTH_AraC"/>
</dbReference>
<evidence type="ECO:0000313" key="6">
    <source>
        <dbReference type="Proteomes" id="UP000556329"/>
    </source>
</evidence>
<dbReference type="AlphaFoldDB" id="A0A841P174"/>
<dbReference type="Proteomes" id="UP000556329">
    <property type="component" value="Unassembled WGS sequence"/>
</dbReference>
<keyword evidence="2 5" id="KW-0238">DNA-binding</keyword>
<dbReference type="PROSITE" id="PS01124">
    <property type="entry name" value="HTH_ARAC_FAMILY_2"/>
    <property type="match status" value="1"/>
</dbReference>
<proteinExistence type="predicted"/>
<dbReference type="InterPro" id="IPR018062">
    <property type="entry name" value="HTH_AraC-typ_CS"/>
</dbReference>
<dbReference type="InterPro" id="IPR032783">
    <property type="entry name" value="AraC_lig"/>
</dbReference>